<dbReference type="GO" id="GO:0016746">
    <property type="term" value="F:acyltransferase activity"/>
    <property type="evidence" value="ECO:0007669"/>
    <property type="project" value="UniProtKB-KW"/>
</dbReference>
<evidence type="ECO:0000256" key="2">
    <source>
        <dbReference type="ARBA" id="ARBA00010323"/>
    </source>
</evidence>
<evidence type="ECO:0000313" key="11">
    <source>
        <dbReference type="EMBL" id="EEW93075.1"/>
    </source>
</evidence>
<dbReference type="PANTHER" id="PTHR13285:SF23">
    <property type="entry name" value="TEICHOIC ACID D-ALANYLTRANSFERASE"/>
    <property type="match status" value="1"/>
</dbReference>
<feature type="transmembrane region" description="Helical" evidence="10">
    <location>
        <begin position="180"/>
        <end position="201"/>
    </location>
</feature>
<reference evidence="11" key="1">
    <citation type="submission" date="2009-09" db="EMBL/GenBank/DDBJ databases">
        <authorList>
            <consortium name="The Broad Institute Genome Sequencing Platform"/>
            <person name="Ward D."/>
            <person name="Feldgarden M."/>
            <person name="Earl A."/>
            <person name="Young S.K."/>
            <person name="Zeng Q."/>
            <person name="Koehrsen M."/>
            <person name="Alvarado L."/>
            <person name="Berlin A."/>
            <person name="Bochicchio J."/>
            <person name="Borenstein D."/>
            <person name="Chapman S.B."/>
            <person name="Chen Z."/>
            <person name="Engels R."/>
            <person name="Freedman E."/>
            <person name="Gellesch M."/>
            <person name="Goldberg J."/>
            <person name="Griggs A."/>
            <person name="Gujja S."/>
            <person name="Heilman E."/>
            <person name="Heiman D."/>
            <person name="Hepburn T."/>
            <person name="Howarth C."/>
            <person name="Jen D."/>
            <person name="Larson L."/>
            <person name="Lewis B."/>
            <person name="Mehta T."/>
            <person name="Park D."/>
            <person name="Pearson M."/>
            <person name="Roberts A."/>
            <person name="Saif S."/>
            <person name="Shea T."/>
            <person name="Shenoy N."/>
            <person name="Sisk P."/>
            <person name="Stolte C."/>
            <person name="Sykes S."/>
            <person name="Thomson T."/>
            <person name="Walk T."/>
            <person name="White J."/>
            <person name="Yandava C."/>
            <person name="Sibley C.D."/>
            <person name="Field T.R."/>
            <person name="Grinwis M."/>
            <person name="Eshaghurshan C.S."/>
            <person name="Surette M.G."/>
            <person name="Haas B."/>
            <person name="Nusbaum C."/>
            <person name="Birren B."/>
        </authorList>
    </citation>
    <scope>NUCLEOTIDE SEQUENCE [LARGE SCALE GENOMIC DNA]</scope>
    <source>
        <strain evidence="11">ATCC 700633</strain>
    </source>
</reference>
<feature type="transmembrane region" description="Helical" evidence="10">
    <location>
        <begin position="320"/>
        <end position="337"/>
    </location>
</feature>
<feature type="transmembrane region" description="Helical" evidence="10">
    <location>
        <begin position="6"/>
        <end position="23"/>
    </location>
</feature>
<dbReference type="InterPro" id="IPR051085">
    <property type="entry name" value="MB_O-acyltransferase"/>
</dbReference>
<feature type="transmembrane region" description="Helical" evidence="10">
    <location>
        <begin position="352"/>
        <end position="372"/>
    </location>
</feature>
<dbReference type="InterPro" id="IPR024024">
    <property type="entry name" value="DltB"/>
</dbReference>
<dbReference type="eggNOG" id="COG1696">
    <property type="taxonomic scope" value="Bacteria"/>
</dbReference>
<feature type="transmembrane region" description="Helical" evidence="10">
    <location>
        <begin position="30"/>
        <end position="46"/>
    </location>
</feature>
<comment type="pathway">
    <text evidence="9">Cell wall biogenesis; lipoteichoic acid biosynthesis.</text>
</comment>
<dbReference type="UniPathway" id="UPA00556"/>
<dbReference type="PANTHER" id="PTHR13285">
    <property type="entry name" value="ACYLTRANSFERASE"/>
    <property type="match status" value="1"/>
</dbReference>
<gene>
    <name evidence="11" type="ORF">HMPREF0446_01063</name>
</gene>
<dbReference type="GO" id="GO:0005886">
    <property type="term" value="C:plasma membrane"/>
    <property type="evidence" value="ECO:0007669"/>
    <property type="project" value="UniProtKB-SubCell"/>
</dbReference>
<dbReference type="HOGENOM" id="CLU_025255_2_0_9"/>
<dbReference type="Proteomes" id="UP000002939">
    <property type="component" value="Unassembled WGS sequence"/>
</dbReference>
<evidence type="ECO:0000256" key="5">
    <source>
        <dbReference type="ARBA" id="ARBA00022692"/>
    </source>
</evidence>
<dbReference type="InterPro" id="IPR004299">
    <property type="entry name" value="MBOAT_fam"/>
</dbReference>
<name>D0BM60_9LACT</name>
<comment type="function">
    <text evidence="9">O-acyltransferase that catalyzes D-alanylation of both teichoic acid and lipoteichoic acid (LTA). D-alanylation of LTA plays an important role in modulating the properties of the cell wall in Gram-positive bacteria, influencing the net charge of the cell wall. Catalyzes D-alanylation from DltC carrier protein.</text>
</comment>
<evidence type="ECO:0000256" key="1">
    <source>
        <dbReference type="ARBA" id="ARBA00004651"/>
    </source>
</evidence>
<keyword evidence="6 10" id="KW-1133">Transmembrane helix</keyword>
<accession>D0BM60</accession>
<dbReference type="EMBL" id="ACRF02000016">
    <property type="protein sequence ID" value="EEW93075.1"/>
    <property type="molecule type" value="Genomic_DNA"/>
</dbReference>
<dbReference type="NCBIfam" id="TIGR04091">
    <property type="entry name" value="LTA_dltB"/>
    <property type="match status" value="1"/>
</dbReference>
<feature type="transmembrane region" description="Helical" evidence="10">
    <location>
        <begin position="52"/>
        <end position="71"/>
    </location>
</feature>
<dbReference type="PIRSF" id="PIRSF016636">
    <property type="entry name" value="AlgI_DltB"/>
    <property type="match status" value="1"/>
</dbReference>
<keyword evidence="3 9" id="KW-1003">Cell membrane</keyword>
<feature type="transmembrane region" description="Helical" evidence="10">
    <location>
        <begin position="222"/>
        <end position="246"/>
    </location>
</feature>
<proteinExistence type="inferred from homology"/>
<dbReference type="STRING" id="626369.HMPREF0446_01063"/>
<dbReference type="GO" id="GO:0070395">
    <property type="term" value="P:lipoteichoic acid biosynthetic process"/>
    <property type="evidence" value="ECO:0007669"/>
    <property type="project" value="UniProtKB-UniRule"/>
</dbReference>
<keyword evidence="5 10" id="KW-0812">Transmembrane</keyword>
<keyword evidence="4 9" id="KW-0808">Transferase</keyword>
<sequence length="386" mass="45633">MEYFEGLDFFGTLFFALIPVILLRLFEKSVYWITFVLSIGIAIAVFKEQPNHFINLVIFIVETYLLVRLGFHFRDKKSTKYPIIFFASLLLIAAKTVVIWKVSIFGFLGVSYMTFKVLQIIFETYDGIIKEPIGLIDYLQFLLFFPTISSGPIDRSKRFMEDIHQTIPREEYVELLGTGLFRLLLGLVYKVVLSGLLYLAMNHIPNRGLLFTTVSYMYLYTFYLFFDFAGYSLMAVGVSNIMGIQTPMNFNKPFLSIDIKDFWNRWHISLSTWLRDFIFSRIVMKSMRYKWFKTRLTTAMVAYMLNMIFMGFWHGLSWSYIIYGVYHGVLMAGFEWYQKKSKFYKKYKQKTAYKVVSWFVTMHLVMIGLLIFSEKPYEFIVKLLTK</sequence>
<evidence type="ECO:0000256" key="6">
    <source>
        <dbReference type="ARBA" id="ARBA00022989"/>
    </source>
</evidence>
<keyword evidence="7 9" id="KW-0472">Membrane</keyword>
<evidence type="ECO:0000256" key="3">
    <source>
        <dbReference type="ARBA" id="ARBA00022475"/>
    </source>
</evidence>
<organism evidence="11 12">
    <name type="scientific">Granulicatella elegans ATCC 700633</name>
    <dbReference type="NCBI Taxonomy" id="626369"/>
    <lineage>
        <taxon>Bacteria</taxon>
        <taxon>Bacillati</taxon>
        <taxon>Bacillota</taxon>
        <taxon>Bacilli</taxon>
        <taxon>Lactobacillales</taxon>
        <taxon>Carnobacteriaceae</taxon>
        <taxon>Granulicatella</taxon>
    </lineage>
</organism>
<comment type="caution">
    <text evidence="11">The sequence shown here is derived from an EMBL/GenBank/DDBJ whole genome shotgun (WGS) entry which is preliminary data.</text>
</comment>
<evidence type="ECO:0000256" key="4">
    <source>
        <dbReference type="ARBA" id="ARBA00022679"/>
    </source>
</evidence>
<dbReference type="OrthoDB" id="9805788at2"/>
<feature type="transmembrane region" description="Helical" evidence="10">
    <location>
        <begin position="296"/>
        <end position="314"/>
    </location>
</feature>
<comment type="similarity">
    <text evidence="2 9">Belongs to the membrane-bound acyltransferase family.</text>
</comment>
<dbReference type="InterPro" id="IPR024194">
    <property type="entry name" value="Ac/AlaTfrase_AlgI/DltB"/>
</dbReference>
<protein>
    <recommendedName>
        <fullName evidence="9">Teichoic acid D-alanyltransferase</fullName>
        <ecNumber evidence="9">2.3.1.-</ecNumber>
    </recommendedName>
</protein>
<dbReference type="Pfam" id="PF03062">
    <property type="entry name" value="MBOAT"/>
    <property type="match status" value="1"/>
</dbReference>
<dbReference type="PIRSF" id="PIRSF500216">
    <property type="entry name" value="DltB"/>
    <property type="match status" value="1"/>
</dbReference>
<evidence type="ECO:0000313" key="12">
    <source>
        <dbReference type="Proteomes" id="UP000002939"/>
    </source>
</evidence>
<evidence type="ECO:0000256" key="7">
    <source>
        <dbReference type="ARBA" id="ARBA00023136"/>
    </source>
</evidence>
<comment type="subcellular location">
    <subcellularLocation>
        <location evidence="1">Cell membrane</location>
        <topology evidence="1">Multi-pass membrane protein</topology>
    </subcellularLocation>
</comment>
<keyword evidence="12" id="KW-1185">Reference proteome</keyword>
<evidence type="ECO:0000256" key="9">
    <source>
        <dbReference type="PIRNR" id="PIRNR016636"/>
    </source>
</evidence>
<dbReference type="RefSeq" id="WP_006703339.1">
    <property type="nucleotide sequence ID" value="NZ_KI391971.1"/>
</dbReference>
<keyword evidence="8 9" id="KW-0012">Acyltransferase</keyword>
<reference evidence="11" key="2">
    <citation type="submission" date="2011-10" db="EMBL/GenBank/DDBJ databases">
        <title>The Genome Sequence of Granulicatella elegans ATCC 700633.</title>
        <authorList>
            <consortium name="The Broad Institute Genome Sequencing Platform"/>
            <consortium name="The Broad Institute Genome Sequencing Center for Infectious Disease"/>
            <person name="Earl A."/>
            <person name="Ward D."/>
            <person name="Feldgarden M."/>
            <person name="Gevers D."/>
            <person name="Sibley C.D."/>
            <person name="Field T.R."/>
            <person name="Grinwis M."/>
            <person name="Eshaghurshan C.S."/>
            <person name="Surette M.G."/>
            <person name="Young S.K."/>
            <person name="Zeng Q."/>
            <person name="Gargeya S."/>
            <person name="Fitzgerald M."/>
            <person name="Haas B."/>
            <person name="Abouelleil A."/>
            <person name="Alvarado L."/>
            <person name="Arachchi H.M."/>
            <person name="Berlin A."/>
            <person name="Brown A."/>
            <person name="Chapman S.B."/>
            <person name="Chen Z."/>
            <person name="Dunbar C."/>
            <person name="Freedman E."/>
            <person name="Gearin G."/>
            <person name="Goldberg J."/>
            <person name="Griggs A."/>
            <person name="Gujja S."/>
            <person name="Heiman D."/>
            <person name="Howarth C."/>
            <person name="Larson L."/>
            <person name="Lui A."/>
            <person name="MacDonald P.J.P."/>
            <person name="Montmayeur A."/>
            <person name="Murphy C."/>
            <person name="Neiman D."/>
            <person name="Pearson M."/>
            <person name="Priest M."/>
            <person name="Roberts A."/>
            <person name="Saif S."/>
            <person name="Shea T."/>
            <person name="Shenoy N."/>
            <person name="Sisk P."/>
            <person name="Stolte C."/>
            <person name="Sykes S."/>
            <person name="Wortman J."/>
            <person name="Nusbaum C."/>
            <person name="Birren B."/>
        </authorList>
    </citation>
    <scope>NUCLEOTIDE SEQUENCE [LARGE SCALE GENOMIC DNA]</scope>
    <source>
        <strain evidence="11">ATCC 700633</strain>
    </source>
</reference>
<evidence type="ECO:0000256" key="8">
    <source>
        <dbReference type="ARBA" id="ARBA00023315"/>
    </source>
</evidence>
<dbReference type="EC" id="2.3.1.-" evidence="9"/>
<feature type="transmembrane region" description="Helical" evidence="10">
    <location>
        <begin position="83"/>
        <end position="108"/>
    </location>
</feature>
<evidence type="ECO:0000256" key="10">
    <source>
        <dbReference type="SAM" id="Phobius"/>
    </source>
</evidence>
<dbReference type="AlphaFoldDB" id="D0BM60"/>